<dbReference type="Proteomes" id="UP000472270">
    <property type="component" value="Unassembled WGS sequence"/>
</dbReference>
<reference evidence="13" key="2">
    <citation type="submission" date="2025-09" db="UniProtKB">
        <authorList>
            <consortium name="Ensembl"/>
        </authorList>
    </citation>
    <scope>IDENTIFICATION</scope>
</reference>
<dbReference type="Ensembl" id="ENSSRHT00000067927.1">
    <property type="protein sequence ID" value="ENSSRHP00000066109.1"/>
    <property type="gene ID" value="ENSSRHG00000032908.1"/>
</dbReference>
<keyword evidence="5" id="KW-0282">Flagellum</keyword>
<comment type="similarity">
    <text evidence="10">Belongs to the DRC12 family.</text>
</comment>
<feature type="coiled-coil region" evidence="12">
    <location>
        <begin position="56"/>
        <end position="115"/>
    </location>
</feature>
<evidence type="ECO:0000256" key="11">
    <source>
        <dbReference type="ARBA" id="ARBA00044800"/>
    </source>
</evidence>
<name>A0A673KNH1_9TELE</name>
<organism evidence="13 14">
    <name type="scientific">Sinocyclocheilus rhinocerous</name>
    <dbReference type="NCBI Taxonomy" id="307959"/>
    <lineage>
        <taxon>Eukaryota</taxon>
        <taxon>Metazoa</taxon>
        <taxon>Chordata</taxon>
        <taxon>Craniata</taxon>
        <taxon>Vertebrata</taxon>
        <taxon>Euteleostomi</taxon>
        <taxon>Actinopterygii</taxon>
        <taxon>Neopterygii</taxon>
        <taxon>Teleostei</taxon>
        <taxon>Ostariophysi</taxon>
        <taxon>Cypriniformes</taxon>
        <taxon>Cyprinidae</taxon>
        <taxon>Cyprininae</taxon>
        <taxon>Sinocyclocheilus</taxon>
    </lineage>
</organism>
<keyword evidence="7" id="KW-0969">Cilium</keyword>
<keyword evidence="6 12" id="KW-0175">Coiled coil</keyword>
<proteinExistence type="inferred from homology"/>
<protein>
    <recommendedName>
        <fullName evidence="11">Dynein regulatory complex protein 12</fullName>
    </recommendedName>
</protein>
<keyword evidence="9" id="KW-0966">Cell projection</keyword>
<evidence type="ECO:0000313" key="14">
    <source>
        <dbReference type="Proteomes" id="UP000472270"/>
    </source>
</evidence>
<comment type="subcellular location">
    <subcellularLocation>
        <location evidence="2">Cytoplasm</location>
        <location evidence="2">Cytoskeleton</location>
        <location evidence="2">Flagellum axoneme</location>
    </subcellularLocation>
</comment>
<evidence type="ECO:0000256" key="3">
    <source>
        <dbReference type="ARBA" id="ARBA00011248"/>
    </source>
</evidence>
<evidence type="ECO:0000256" key="6">
    <source>
        <dbReference type="ARBA" id="ARBA00023054"/>
    </source>
</evidence>
<evidence type="ECO:0000256" key="5">
    <source>
        <dbReference type="ARBA" id="ARBA00022846"/>
    </source>
</evidence>
<evidence type="ECO:0000256" key="8">
    <source>
        <dbReference type="ARBA" id="ARBA00023212"/>
    </source>
</evidence>
<dbReference type="AlphaFoldDB" id="A0A673KNH1"/>
<evidence type="ECO:0000313" key="13">
    <source>
        <dbReference type="Ensembl" id="ENSSRHP00000066109.1"/>
    </source>
</evidence>
<evidence type="ECO:0000256" key="12">
    <source>
        <dbReference type="SAM" id="Coils"/>
    </source>
</evidence>
<comment type="subunit">
    <text evidence="3">Component of the nexin-dynein regulatory complex (N-DRC).</text>
</comment>
<evidence type="ECO:0000256" key="1">
    <source>
        <dbReference type="ARBA" id="ARBA00003029"/>
    </source>
</evidence>
<evidence type="ECO:0000256" key="9">
    <source>
        <dbReference type="ARBA" id="ARBA00023273"/>
    </source>
</evidence>
<evidence type="ECO:0000256" key="7">
    <source>
        <dbReference type="ARBA" id="ARBA00023069"/>
    </source>
</evidence>
<reference evidence="13" key="1">
    <citation type="submission" date="2025-08" db="UniProtKB">
        <authorList>
            <consortium name="Ensembl"/>
        </authorList>
    </citation>
    <scope>IDENTIFICATION</scope>
</reference>
<keyword evidence="4" id="KW-0963">Cytoplasm</keyword>
<dbReference type="InterPro" id="IPR033585">
    <property type="entry name" value="DRC12-like"/>
</dbReference>
<dbReference type="PANTHER" id="PTHR28656:SF1">
    <property type="entry name" value="COILED-COIL DOMAIN-CONTAINING PROTEIN 153"/>
    <property type="match status" value="1"/>
</dbReference>
<sequence>RLDRELCVCGLRKAKRAERKSQNSNESNRIDSEETRMNAHLNRQYKSVETDLQTKANRLEVSVDLLEMQLAECQVKLNSEREQREKTEAEKDAIISDLQSKLDSMERECEKILHGCLDSLLSHLAETQLQWEEQSTVLHQEVKDTLSDFGINPLHTVKNDREFNGKRL</sequence>
<dbReference type="PANTHER" id="PTHR28656">
    <property type="entry name" value="COILED-COIL DOMAIN-CONTAINING PROTEIN 153"/>
    <property type="match status" value="1"/>
</dbReference>
<accession>A0A673KNH1</accession>
<keyword evidence="14" id="KW-1185">Reference proteome</keyword>
<comment type="function">
    <text evidence="1">Component of the nexin-dynein regulatory complex (N-DRC), a key regulator of ciliary/flagellar motility which maintains the alignment and integrity of the distal axoneme and regulates microtubule sliding in motile axonemes.</text>
</comment>
<evidence type="ECO:0000256" key="10">
    <source>
        <dbReference type="ARBA" id="ARBA00044754"/>
    </source>
</evidence>
<keyword evidence="8" id="KW-0206">Cytoskeleton</keyword>
<evidence type="ECO:0000256" key="2">
    <source>
        <dbReference type="ARBA" id="ARBA00004611"/>
    </source>
</evidence>
<evidence type="ECO:0000256" key="4">
    <source>
        <dbReference type="ARBA" id="ARBA00022490"/>
    </source>
</evidence>